<dbReference type="EMBL" id="PZQS01000004">
    <property type="protein sequence ID" value="PVD31758.1"/>
    <property type="molecule type" value="Genomic_DNA"/>
</dbReference>
<evidence type="ECO:0000313" key="1">
    <source>
        <dbReference type="EMBL" id="PVD31758.1"/>
    </source>
</evidence>
<dbReference type="Proteomes" id="UP000245119">
    <property type="component" value="Linkage Group LG4"/>
</dbReference>
<comment type="caution">
    <text evidence="1">The sequence shown here is derived from an EMBL/GenBank/DDBJ whole genome shotgun (WGS) entry which is preliminary data.</text>
</comment>
<gene>
    <name evidence="1" type="ORF">C0Q70_07176</name>
</gene>
<sequence length="194" mass="21657">MNATCHLVTGEATASTYRCRVVVDAKHRSVLSIQDCRLEANRKVAGKVLHNVLPLIAGLHVPPLGVTRSSPPPFFYCRAAAPQKYFRLLTSVIEYANRNSFLVNSTLTGLPYSRSLLNHLRGVKRFQLSDHAQPPHMASHRPAKGWLALSCISFYLCTVAHLSVDSMLHVLSEDVGRRTTGVLSSLRWRRIESR</sequence>
<accession>A0A2T7PEC5</accession>
<proteinExistence type="predicted"/>
<organism evidence="1 2">
    <name type="scientific">Pomacea canaliculata</name>
    <name type="common">Golden apple snail</name>
    <dbReference type="NCBI Taxonomy" id="400727"/>
    <lineage>
        <taxon>Eukaryota</taxon>
        <taxon>Metazoa</taxon>
        <taxon>Spiralia</taxon>
        <taxon>Lophotrochozoa</taxon>
        <taxon>Mollusca</taxon>
        <taxon>Gastropoda</taxon>
        <taxon>Caenogastropoda</taxon>
        <taxon>Architaenioglossa</taxon>
        <taxon>Ampullarioidea</taxon>
        <taxon>Ampullariidae</taxon>
        <taxon>Pomacea</taxon>
    </lineage>
</organism>
<dbReference type="AlphaFoldDB" id="A0A2T7PEC5"/>
<name>A0A2T7PEC5_POMCA</name>
<reference evidence="1 2" key="1">
    <citation type="submission" date="2018-04" db="EMBL/GenBank/DDBJ databases">
        <title>The genome of golden apple snail Pomacea canaliculata provides insight into stress tolerance and invasive adaptation.</title>
        <authorList>
            <person name="Liu C."/>
            <person name="Liu B."/>
            <person name="Ren Y."/>
            <person name="Zhang Y."/>
            <person name="Wang H."/>
            <person name="Li S."/>
            <person name="Jiang F."/>
            <person name="Yin L."/>
            <person name="Zhang G."/>
            <person name="Qian W."/>
            <person name="Fan W."/>
        </authorList>
    </citation>
    <scope>NUCLEOTIDE SEQUENCE [LARGE SCALE GENOMIC DNA]</scope>
    <source>
        <strain evidence="1">SZHN2017</strain>
        <tissue evidence="1">Muscle</tissue>
    </source>
</reference>
<keyword evidence="2" id="KW-1185">Reference proteome</keyword>
<evidence type="ECO:0000313" key="2">
    <source>
        <dbReference type="Proteomes" id="UP000245119"/>
    </source>
</evidence>
<protein>
    <submittedName>
        <fullName evidence="1">Uncharacterized protein</fullName>
    </submittedName>
</protein>